<organism evidence="9 10">
    <name type="scientific">Streptomyces gelaticus</name>
    <dbReference type="NCBI Taxonomy" id="285446"/>
    <lineage>
        <taxon>Bacteria</taxon>
        <taxon>Bacillati</taxon>
        <taxon>Actinomycetota</taxon>
        <taxon>Actinomycetes</taxon>
        <taxon>Kitasatosporales</taxon>
        <taxon>Streptomycetaceae</taxon>
        <taxon>Streptomyces</taxon>
    </lineage>
</organism>
<evidence type="ECO:0000256" key="3">
    <source>
        <dbReference type="ARBA" id="ARBA00022801"/>
    </source>
</evidence>
<dbReference type="PANTHER" id="PTHR43788:SF8">
    <property type="entry name" value="DNA-BINDING PROTEIN SMUBP-2"/>
    <property type="match status" value="1"/>
</dbReference>
<keyword evidence="2" id="KW-0547">Nucleotide-binding</keyword>
<dbReference type="EMBL" id="BMTF01000010">
    <property type="protein sequence ID" value="GGV86466.1"/>
    <property type="molecule type" value="Genomic_DNA"/>
</dbReference>
<evidence type="ECO:0008006" key="11">
    <source>
        <dbReference type="Google" id="ProtNLM"/>
    </source>
</evidence>
<dbReference type="Pfam" id="PF13087">
    <property type="entry name" value="AAA_12"/>
    <property type="match status" value="1"/>
</dbReference>
<comment type="caution">
    <text evidence="9">The sequence shown here is derived from an EMBL/GenBank/DDBJ whole genome shotgun (WGS) entry which is preliminary data.</text>
</comment>
<dbReference type="PANTHER" id="PTHR43788">
    <property type="entry name" value="DNA2/NAM7 HELICASE FAMILY MEMBER"/>
    <property type="match status" value="1"/>
</dbReference>
<comment type="similarity">
    <text evidence="1">Belongs to the DNA2/NAM7 helicase family.</text>
</comment>
<reference evidence="10" key="1">
    <citation type="journal article" date="2019" name="Int. J. Syst. Evol. Microbiol.">
        <title>The Global Catalogue of Microorganisms (GCM) 10K type strain sequencing project: providing services to taxonomists for standard genome sequencing and annotation.</title>
        <authorList>
            <consortium name="The Broad Institute Genomics Platform"/>
            <consortium name="The Broad Institute Genome Sequencing Center for Infectious Disease"/>
            <person name="Wu L."/>
            <person name="Ma J."/>
        </authorList>
    </citation>
    <scope>NUCLEOTIDE SEQUENCE [LARGE SCALE GENOMIC DNA]</scope>
    <source>
        <strain evidence="10">JCM 4376</strain>
    </source>
</reference>
<keyword evidence="10" id="KW-1185">Reference proteome</keyword>
<evidence type="ECO:0000256" key="4">
    <source>
        <dbReference type="ARBA" id="ARBA00022806"/>
    </source>
</evidence>
<dbReference type="Gene3D" id="3.40.50.300">
    <property type="entry name" value="P-loop containing nucleotide triphosphate hydrolases"/>
    <property type="match status" value="2"/>
</dbReference>
<feature type="domain" description="DNA2/NAM7 helicase-like C-terminal" evidence="8">
    <location>
        <begin position="747"/>
        <end position="942"/>
    </location>
</feature>
<evidence type="ECO:0000256" key="5">
    <source>
        <dbReference type="ARBA" id="ARBA00022840"/>
    </source>
</evidence>
<evidence type="ECO:0000313" key="10">
    <source>
        <dbReference type="Proteomes" id="UP000660675"/>
    </source>
</evidence>
<dbReference type="CDD" id="cd18808">
    <property type="entry name" value="SF1_C_Upf1"/>
    <property type="match status" value="1"/>
</dbReference>
<dbReference type="RefSeq" id="WP_189544624.1">
    <property type="nucleotide sequence ID" value="NZ_BMTF01000010.1"/>
</dbReference>
<proteinExistence type="inferred from homology"/>
<accession>A0ABQ2VZF3</accession>
<feature type="coiled-coil region" evidence="6">
    <location>
        <begin position="490"/>
        <end position="544"/>
    </location>
</feature>
<evidence type="ECO:0000256" key="1">
    <source>
        <dbReference type="ARBA" id="ARBA00007913"/>
    </source>
</evidence>
<evidence type="ECO:0000256" key="6">
    <source>
        <dbReference type="SAM" id="Coils"/>
    </source>
</evidence>
<keyword evidence="3" id="KW-0378">Hydrolase</keyword>
<dbReference type="Pfam" id="PF13086">
    <property type="entry name" value="AAA_11"/>
    <property type="match status" value="1"/>
</dbReference>
<evidence type="ECO:0000259" key="8">
    <source>
        <dbReference type="Pfam" id="PF13087"/>
    </source>
</evidence>
<protein>
    <recommendedName>
        <fullName evidence="11">Helicase</fullName>
    </recommendedName>
</protein>
<evidence type="ECO:0000256" key="2">
    <source>
        <dbReference type="ARBA" id="ARBA00022741"/>
    </source>
</evidence>
<evidence type="ECO:0000259" key="7">
    <source>
        <dbReference type="Pfam" id="PF13086"/>
    </source>
</evidence>
<name>A0ABQ2VZF3_9ACTN</name>
<dbReference type="InterPro" id="IPR027417">
    <property type="entry name" value="P-loop_NTPase"/>
</dbReference>
<dbReference type="InterPro" id="IPR041679">
    <property type="entry name" value="DNA2/NAM7-like_C"/>
</dbReference>
<dbReference type="Proteomes" id="UP000660675">
    <property type="component" value="Unassembled WGS sequence"/>
</dbReference>
<keyword evidence="5" id="KW-0067">ATP-binding</keyword>
<dbReference type="InterPro" id="IPR047187">
    <property type="entry name" value="SF1_C_Upf1"/>
</dbReference>
<dbReference type="InterPro" id="IPR050534">
    <property type="entry name" value="Coronavir_polyprotein_1ab"/>
</dbReference>
<dbReference type="SUPFAM" id="SSF52540">
    <property type="entry name" value="P-loop containing nucleoside triphosphate hydrolases"/>
    <property type="match status" value="1"/>
</dbReference>
<sequence length="1001" mass="109873">MPVTTITLRAPLVLVPGFGLDEQLRSKAESSAGLPPDAAQIVHDLNQLEAGVAVSVNPAGGKYKPSLLVHTRAYRIRLEATNRGTGYLVKHIDPLRLTDHARLARSCLVVRPPVWHMVFELRAVPTGSDAQWQVLEQAWQRLGQARADLLEVQSTGDAQSDFLDSVDRLIDATEEITTREARQAAPFPYQSFTATGGKRGRAPQSVYEFELIGPELPPSGAFVRIQGDTETRGKVGRATGRCVTVRFDQPASWDRLPTRGALELIPSNVIFNKQRQAVASLRARDSKNTGLLPAVVEHQVRPIPATGAQPHQELDPEQLQAFRKALTTEDLLVVLGPPGTGKTRTITEIAHTAATTSAADSGRVLVTSHTNRAVDNVLARLPQDLVVIRVGDESKVHADVKPLLLEEQSESLSEEIQHAMAQRTQAYQEAAAVEPWTAELATRVQQVDSHAEEARTADLRLRAAIRAAAAPAQEHLAALRLEEQQRRSILEDRTERAERLRAKAHSERQRSNALFTGRLHRTRARRREEELATETAEIEKLNALAAGILRRTEAASAEAERATREDPAVIAARTTLQTAEGHVAKSVQSAYEAADTAVHALRSVVPGAALPARMLDPADGATALRALHGQLKDWLPVLSRRQELTQQWRAAIGQDPGQLVPELVRYAQVVGATCIGAASRAELAGVDFDLGIVDEAGQIGIADTLVPLARVRRGVLVGDDRQLPPFRDADVDEWAQDIGDPELIRLMSQSALERLRAGLPSSHVVQLTRQRRMPAEIADFISAAFYRGELLTEKDHSHRDPLFASPMAFVDTAALPDRVRRESGRGRTEGRSRKGPFNPCEARLLARLATFYHRRGAEWMVIVPYLAQRLEVVRYLTPLIGDSQLADASVGSVDSYQGGERDVVLYGFTRSNPEGRIGFLKELRRANVAFTRAKSQLVLTGDLSTLMHADDPGFRTLIGDLHQHLLERGDLRDYREVMAALDETVPDLGDAARLAREGGRP</sequence>
<evidence type="ECO:0000313" key="9">
    <source>
        <dbReference type="EMBL" id="GGV86466.1"/>
    </source>
</evidence>
<gene>
    <name evidence="9" type="ORF">GCM10015535_34660</name>
</gene>
<keyword evidence="6" id="KW-0175">Coiled coil</keyword>
<feature type="domain" description="DNA2/NAM7 helicase helicase" evidence="7">
    <location>
        <begin position="314"/>
        <end position="726"/>
    </location>
</feature>
<keyword evidence="4" id="KW-0347">Helicase</keyword>
<dbReference type="InterPro" id="IPR041677">
    <property type="entry name" value="DNA2/NAM7_AAA_11"/>
</dbReference>